<accession>A0A067JU54</accession>
<feature type="compositionally biased region" description="Polar residues" evidence="1">
    <location>
        <begin position="685"/>
        <end position="698"/>
    </location>
</feature>
<dbReference type="InterPro" id="IPR059024">
    <property type="entry name" value="SYNRG_C"/>
</dbReference>
<evidence type="ECO:0000259" key="2">
    <source>
        <dbReference type="Pfam" id="PF25999"/>
    </source>
</evidence>
<dbReference type="AlphaFoldDB" id="A0A067JU54"/>
<protein>
    <recommendedName>
        <fullName evidence="2">Synergin gamma C-terminal domain-containing protein</fullName>
    </recommendedName>
</protein>
<reference evidence="3 4" key="1">
    <citation type="journal article" date="2014" name="PLoS ONE">
        <title>Global Analysis of Gene Expression Profiles in Physic Nut (Jatropha curcas L.) Seedlings Exposed to Salt Stress.</title>
        <authorList>
            <person name="Zhang L."/>
            <person name="Zhang C."/>
            <person name="Wu P."/>
            <person name="Chen Y."/>
            <person name="Li M."/>
            <person name="Jiang H."/>
            <person name="Wu G."/>
        </authorList>
    </citation>
    <scope>NUCLEOTIDE SEQUENCE [LARGE SCALE GENOMIC DNA]</scope>
    <source>
        <strain evidence="4">cv. GZQX0401</strain>
        <tissue evidence="3">Young leaves</tissue>
    </source>
</reference>
<organism evidence="3 4">
    <name type="scientific">Jatropha curcas</name>
    <name type="common">Barbados nut</name>
    <dbReference type="NCBI Taxonomy" id="180498"/>
    <lineage>
        <taxon>Eukaryota</taxon>
        <taxon>Viridiplantae</taxon>
        <taxon>Streptophyta</taxon>
        <taxon>Embryophyta</taxon>
        <taxon>Tracheophyta</taxon>
        <taxon>Spermatophyta</taxon>
        <taxon>Magnoliopsida</taxon>
        <taxon>eudicotyledons</taxon>
        <taxon>Gunneridae</taxon>
        <taxon>Pentapetalae</taxon>
        <taxon>rosids</taxon>
        <taxon>fabids</taxon>
        <taxon>Malpighiales</taxon>
        <taxon>Euphorbiaceae</taxon>
        <taxon>Crotonoideae</taxon>
        <taxon>Jatropheae</taxon>
        <taxon>Jatropha</taxon>
    </lineage>
</organism>
<dbReference type="PANTHER" id="PTHR35701">
    <property type="entry name" value="OS11G0148400 PROTEIN"/>
    <property type="match status" value="1"/>
</dbReference>
<feature type="region of interest" description="Disordered" evidence="1">
    <location>
        <begin position="1"/>
        <end position="45"/>
    </location>
</feature>
<dbReference type="Proteomes" id="UP000027138">
    <property type="component" value="Unassembled WGS sequence"/>
</dbReference>
<evidence type="ECO:0000313" key="3">
    <source>
        <dbReference type="EMBL" id="KDP23525.1"/>
    </source>
</evidence>
<dbReference type="EMBL" id="KK915213">
    <property type="protein sequence ID" value="KDP23525.1"/>
    <property type="molecule type" value="Genomic_DNA"/>
</dbReference>
<feature type="compositionally biased region" description="Polar residues" evidence="1">
    <location>
        <begin position="17"/>
        <end position="31"/>
    </location>
</feature>
<feature type="domain" description="Synergin gamma C-terminal" evidence="2">
    <location>
        <begin position="845"/>
        <end position="1036"/>
    </location>
</feature>
<evidence type="ECO:0000313" key="4">
    <source>
        <dbReference type="Proteomes" id="UP000027138"/>
    </source>
</evidence>
<feature type="compositionally biased region" description="Acidic residues" evidence="1">
    <location>
        <begin position="1"/>
        <end position="10"/>
    </location>
</feature>
<sequence>MVDDDDDGFGDFEFAPSNPTVHSNINFVNGQDSASGDDDDDWGDFINSGGMSHAISLPNISKAVDPFGLLTDQKLENKDPEPTQTGYELSRVKSGMNLWEKPNGALPLSIFGELEKEEESAASLPPFGDGAGSLFSSRKVDSVKKGLDVNDLLANLYQQRDPKKGSVPDTNGSNSVDKTNKNGTISDLHMSIVNLGVTEPNLNTPAPDSSLNIVNTNTIHPNANGKNELKTNTEQLILDWDPLNLNAAALNSNQNGTSEVVKGVDEDDDDDDEWEFKDAQPRIPTGNEISKMSQIETENGPVSDLNGFNTNWNPSTLDFSGWNLNLNIVNSTTNSINVGPIHENSEVDEEGWKFKGADLKLQVGDDKDSQTKTEHMTTLNLNWAGSGWDPFCSDSSGFSSSEVKLDEKRFIANLIDEKKDSRSANGWVFNGAGQKFQIGYENSLIKSENGPALSSNGTDSSWNTLTLDGNANSNLNGMNLDKKQANLDLFDEYGDDNNGWEFNTAESASRPQDGNTKESGITADNHKGALPLSIFGDEEKEADDPVIYQDISTQASTSDRRDGIKGSCSNISINDLISSLYSQAQQNTSVNHKKNLSESGLDSTKTMMVRYLANHDFGDDSWEFQDASIGPSAEDRTSILGLGESVTKHEQSLSGNGLDPTKTIMASSLANGNHDFDDDSWEFQDASTGSRAEDQTSVLGLGEPLTKHNTQTELNDFVEFFSKLKEELHYVLLFHLENLKKARSAVALTGEDVKVQALDKEIQDLNDELHQNSIISSEVHSENHPTGNVHLNVFVEVLQEPKFHIFESECQLTEKLSLAETDLGSAIGIFKYVDFTLKILTLVRREDQFSYISVWSKMLAVCAQELRHGALIWKQSLQENVHGQILFKPQGKKYVLALGEIYRIVEVLGSSARLYKPWILASSTNPMFIYTLLSECSSLWLNSGLEEALQSILSSADFEYDGSLKTLPESIKYIHELDVDTLYNHVFSGQGPICQLSALTADTVPGMKPVIWNGEYCFLTLANLWANLVSSDPPNLPCIHVG</sequence>
<keyword evidence="4" id="KW-1185">Reference proteome</keyword>
<feature type="region of interest" description="Disordered" evidence="1">
    <location>
        <begin position="502"/>
        <end position="523"/>
    </location>
</feature>
<dbReference type="STRING" id="180498.A0A067JU54"/>
<evidence type="ECO:0000256" key="1">
    <source>
        <dbReference type="SAM" id="MobiDB-lite"/>
    </source>
</evidence>
<feature type="compositionally biased region" description="Polar residues" evidence="1">
    <location>
        <begin position="502"/>
        <end position="519"/>
    </location>
</feature>
<proteinExistence type="predicted"/>
<dbReference type="OrthoDB" id="765227at2759"/>
<feature type="region of interest" description="Disordered" evidence="1">
    <location>
        <begin position="677"/>
        <end position="704"/>
    </location>
</feature>
<gene>
    <name evidence="3" type="ORF">JCGZ_23358</name>
</gene>
<dbReference type="Pfam" id="PF25999">
    <property type="entry name" value="SYNRG_C"/>
    <property type="match status" value="1"/>
</dbReference>
<name>A0A067JU54_JATCU</name>
<dbReference type="PANTHER" id="PTHR35701:SF1">
    <property type="entry name" value="OS11G0148400 PROTEIN"/>
    <property type="match status" value="1"/>
</dbReference>
<feature type="region of interest" description="Disordered" evidence="1">
    <location>
        <begin position="158"/>
        <end position="183"/>
    </location>
</feature>
<feature type="compositionally biased region" description="Polar residues" evidence="1">
    <location>
        <begin position="168"/>
        <end position="183"/>
    </location>
</feature>